<feature type="transmembrane region" description="Helical" evidence="2">
    <location>
        <begin position="67"/>
        <end position="85"/>
    </location>
</feature>
<keyword evidence="2" id="KW-0472">Membrane</keyword>
<dbReference type="RefSeq" id="WP_302915197.1">
    <property type="nucleotide sequence ID" value="NZ_JAUMSQ010000146.1"/>
</dbReference>
<feature type="region of interest" description="Disordered" evidence="1">
    <location>
        <begin position="175"/>
        <end position="265"/>
    </location>
</feature>
<keyword evidence="4" id="KW-1185">Reference proteome</keyword>
<organism evidence="3 4">
    <name type="scientific">Mycolicibacterium arseniciresistens</name>
    <dbReference type="NCBI Taxonomy" id="3062257"/>
    <lineage>
        <taxon>Bacteria</taxon>
        <taxon>Bacillati</taxon>
        <taxon>Actinomycetota</taxon>
        <taxon>Actinomycetes</taxon>
        <taxon>Mycobacteriales</taxon>
        <taxon>Mycobacteriaceae</taxon>
        <taxon>Mycolicibacterium</taxon>
    </lineage>
</organism>
<sequence>MKDYDSSDTPAARARGGRMRIPRSRGAASGFLLILLGLWGALVPFIGPYFDFAFTPDQVWAWTTARGWLEVLPGVVTVVGGFLMLTSRNRATAMLGGWLTVAAGAWFVIGRALAGPLGLGNAGAPVATNDTKRVWLELTYFYGLGALIVFLGAIAIGRLSVRSARDIAYAQRPVETTTTGSQPVIEQPVRQDPGLGQQTVGQPTGYGQQPVGQQAGYGPAADQPVGQSTGYGPVADQQQVQAAPRRRGLLSRLRNRGSGNTLARH</sequence>
<keyword evidence="2" id="KW-0812">Transmembrane</keyword>
<feature type="compositionally biased region" description="Low complexity" evidence="1">
    <location>
        <begin position="256"/>
        <end position="265"/>
    </location>
</feature>
<evidence type="ECO:0000256" key="1">
    <source>
        <dbReference type="SAM" id="MobiDB-lite"/>
    </source>
</evidence>
<dbReference type="EMBL" id="JAUMSQ010000146">
    <property type="protein sequence ID" value="MDO3637683.1"/>
    <property type="molecule type" value="Genomic_DNA"/>
</dbReference>
<proteinExistence type="predicted"/>
<dbReference type="Proteomes" id="UP001168823">
    <property type="component" value="Unassembled WGS sequence"/>
</dbReference>
<feature type="transmembrane region" description="Helical" evidence="2">
    <location>
        <begin position="139"/>
        <end position="161"/>
    </location>
</feature>
<feature type="compositionally biased region" description="Low complexity" evidence="1">
    <location>
        <begin position="233"/>
        <end position="243"/>
    </location>
</feature>
<accession>A0ABT8UIP6</accession>
<evidence type="ECO:0000256" key="2">
    <source>
        <dbReference type="SAM" id="Phobius"/>
    </source>
</evidence>
<comment type="caution">
    <text evidence="3">The sequence shown here is derived from an EMBL/GenBank/DDBJ whole genome shotgun (WGS) entry which is preliminary data.</text>
</comment>
<protein>
    <recommendedName>
        <fullName evidence="5">Secreted protein</fullName>
    </recommendedName>
</protein>
<feature type="compositionally biased region" description="Basic residues" evidence="1">
    <location>
        <begin position="244"/>
        <end position="255"/>
    </location>
</feature>
<feature type="transmembrane region" description="Helical" evidence="2">
    <location>
        <begin position="97"/>
        <end position="119"/>
    </location>
</feature>
<reference evidence="3" key="1">
    <citation type="submission" date="2023-07" db="EMBL/GenBank/DDBJ databases">
        <title>Mycolicibacterium sp. nov., a novel bacterial species.</title>
        <authorList>
            <person name="Cao Y."/>
        </authorList>
    </citation>
    <scope>NUCLEOTIDE SEQUENCE</scope>
    <source>
        <strain evidence="3">KC 300</strain>
    </source>
</reference>
<evidence type="ECO:0008006" key="5">
    <source>
        <dbReference type="Google" id="ProtNLM"/>
    </source>
</evidence>
<feature type="compositionally biased region" description="Polar residues" evidence="1">
    <location>
        <begin position="196"/>
        <end position="212"/>
    </location>
</feature>
<evidence type="ECO:0000313" key="3">
    <source>
        <dbReference type="EMBL" id="MDO3637683.1"/>
    </source>
</evidence>
<name>A0ABT8UIP6_9MYCO</name>
<feature type="compositionally biased region" description="Polar residues" evidence="1">
    <location>
        <begin position="175"/>
        <end position="184"/>
    </location>
</feature>
<evidence type="ECO:0000313" key="4">
    <source>
        <dbReference type="Proteomes" id="UP001168823"/>
    </source>
</evidence>
<feature type="transmembrane region" description="Helical" evidence="2">
    <location>
        <begin position="27"/>
        <end position="47"/>
    </location>
</feature>
<gene>
    <name evidence="3" type="ORF">Q2100_18230</name>
</gene>
<keyword evidence="2" id="KW-1133">Transmembrane helix</keyword>